<dbReference type="AlphaFoldDB" id="A0A1T5DIL3"/>
<reference evidence="3" key="1">
    <citation type="submission" date="2017-02" db="EMBL/GenBank/DDBJ databases">
        <authorList>
            <person name="Varghese N."/>
            <person name="Submissions S."/>
        </authorList>
    </citation>
    <scope>NUCLEOTIDE SEQUENCE [LARGE SCALE GENOMIC DNA]</scope>
    <source>
        <strain evidence="3">DSM 24967</strain>
    </source>
</reference>
<evidence type="ECO:0000313" key="3">
    <source>
        <dbReference type="Proteomes" id="UP000190852"/>
    </source>
</evidence>
<dbReference type="PROSITE" id="PS50005">
    <property type="entry name" value="TPR"/>
    <property type="match status" value="1"/>
</dbReference>
<dbReference type="SUPFAM" id="SSF48452">
    <property type="entry name" value="TPR-like"/>
    <property type="match status" value="1"/>
</dbReference>
<dbReference type="InterPro" id="IPR011990">
    <property type="entry name" value="TPR-like_helical_dom_sf"/>
</dbReference>
<protein>
    <submittedName>
        <fullName evidence="2">Uncharacterized protein</fullName>
    </submittedName>
</protein>
<dbReference type="RefSeq" id="WP_079683918.1">
    <property type="nucleotide sequence ID" value="NZ_FUYQ01000019.1"/>
</dbReference>
<dbReference type="InterPro" id="IPR019734">
    <property type="entry name" value="TPR_rpt"/>
</dbReference>
<dbReference type="Proteomes" id="UP000190852">
    <property type="component" value="Unassembled WGS sequence"/>
</dbReference>
<dbReference type="EMBL" id="FUYQ01000019">
    <property type="protein sequence ID" value="SKB71588.1"/>
    <property type="molecule type" value="Genomic_DNA"/>
</dbReference>
<dbReference type="Gene3D" id="1.25.40.10">
    <property type="entry name" value="Tetratricopeptide repeat domain"/>
    <property type="match status" value="1"/>
</dbReference>
<proteinExistence type="predicted"/>
<accession>A0A1T5DIL3</accession>
<evidence type="ECO:0000256" key="1">
    <source>
        <dbReference type="PROSITE-ProRule" id="PRU00339"/>
    </source>
</evidence>
<sequence length="255" mass="29649">MERPKYIAIRIWFVSLLLTFSSAVAMGQTTYREPIYLAYIQGDMSRWEAIIRLMEERSDDITDEERKELVGYYYGYIGFLLGTDQKDKAQGYITKGEKHLNALLKSAPNDVTALAYKGSFIGFRIGTNKFKALTLGKESISYINRAYKLDSQNVQAILDKGNLLYHMPGMFGGDKKEAVRLYEKAVLRMEKHQNLKQNWLYLNVLTTIARHYEEEKQWQKAVLIYEKILQQEPEFTWVKDTLYPAAKRTAAKNKK</sequence>
<evidence type="ECO:0000313" key="2">
    <source>
        <dbReference type="EMBL" id="SKB71588.1"/>
    </source>
</evidence>
<gene>
    <name evidence="2" type="ORF">SAMN05660349_02468</name>
</gene>
<keyword evidence="1" id="KW-0802">TPR repeat</keyword>
<feature type="repeat" description="TPR" evidence="1">
    <location>
        <begin position="202"/>
        <end position="235"/>
    </location>
</feature>
<organism evidence="2 3">
    <name type="scientific">Parabacteroides chartae</name>
    <dbReference type="NCBI Taxonomy" id="1037355"/>
    <lineage>
        <taxon>Bacteria</taxon>
        <taxon>Pseudomonadati</taxon>
        <taxon>Bacteroidota</taxon>
        <taxon>Bacteroidia</taxon>
        <taxon>Bacteroidales</taxon>
        <taxon>Tannerellaceae</taxon>
        <taxon>Parabacteroides</taxon>
    </lineage>
</organism>
<keyword evidence="3" id="KW-1185">Reference proteome</keyword>
<name>A0A1T5DIL3_9BACT</name>